<feature type="compositionally biased region" description="Low complexity" evidence="7">
    <location>
        <begin position="369"/>
        <end position="378"/>
    </location>
</feature>
<reference evidence="9 10" key="1">
    <citation type="submission" date="2018-03" db="EMBL/GenBank/DDBJ databases">
        <title>Genomic Encyclopedia of Type Strains, Phase III (KMG-III): the genomes of soil and plant-associated and newly described type strains.</title>
        <authorList>
            <person name="Whitman W."/>
        </authorList>
    </citation>
    <scope>NUCLEOTIDE SEQUENCE [LARGE SCALE GENOMIC DNA]</scope>
    <source>
        <strain evidence="9 10">CGMCC 4.7104</strain>
    </source>
</reference>
<dbReference type="PANTHER" id="PTHR43289">
    <property type="entry name" value="MITOGEN-ACTIVATED PROTEIN KINASE KINASE KINASE 20-RELATED"/>
    <property type="match status" value="1"/>
</dbReference>
<protein>
    <recommendedName>
        <fullName evidence="1">non-specific serine/threonine protein kinase</fullName>
        <ecNumber evidence="1">2.7.11.1</ecNumber>
    </recommendedName>
</protein>
<evidence type="ECO:0000256" key="2">
    <source>
        <dbReference type="ARBA" id="ARBA00022527"/>
    </source>
</evidence>
<comment type="caution">
    <text evidence="9">The sequence shown here is derived from an EMBL/GenBank/DDBJ whole genome shotgun (WGS) entry which is preliminary data.</text>
</comment>
<keyword evidence="3" id="KW-0808">Transferase</keyword>
<dbReference type="RefSeq" id="WP_106238728.1">
    <property type="nucleotide sequence ID" value="NZ_PVNG01000005.1"/>
</dbReference>
<dbReference type="InterPro" id="IPR000719">
    <property type="entry name" value="Prot_kinase_dom"/>
</dbReference>
<dbReference type="CDD" id="cd14014">
    <property type="entry name" value="STKc_PknB_like"/>
    <property type="match status" value="1"/>
</dbReference>
<dbReference type="EMBL" id="PVNG01000005">
    <property type="protein sequence ID" value="PRX66765.1"/>
    <property type="molecule type" value="Genomic_DNA"/>
</dbReference>
<dbReference type="GO" id="GO:0005524">
    <property type="term" value="F:ATP binding"/>
    <property type="evidence" value="ECO:0007669"/>
    <property type="project" value="UniProtKB-KW"/>
</dbReference>
<evidence type="ECO:0000256" key="7">
    <source>
        <dbReference type="SAM" id="MobiDB-lite"/>
    </source>
</evidence>
<dbReference type="OrthoDB" id="9801841at2"/>
<organism evidence="9 10">
    <name type="scientific">Nonomuraea fuscirosea</name>
    <dbReference type="NCBI Taxonomy" id="1291556"/>
    <lineage>
        <taxon>Bacteria</taxon>
        <taxon>Bacillati</taxon>
        <taxon>Actinomycetota</taxon>
        <taxon>Actinomycetes</taxon>
        <taxon>Streptosporangiales</taxon>
        <taxon>Streptosporangiaceae</taxon>
        <taxon>Nonomuraea</taxon>
    </lineage>
</organism>
<dbReference type="AlphaFoldDB" id="A0A2T0N3M2"/>
<dbReference type="EC" id="2.7.11.1" evidence="1"/>
<evidence type="ECO:0000256" key="1">
    <source>
        <dbReference type="ARBA" id="ARBA00012513"/>
    </source>
</evidence>
<feature type="compositionally biased region" description="Pro residues" evidence="7">
    <location>
        <begin position="379"/>
        <end position="389"/>
    </location>
</feature>
<dbReference type="Gene3D" id="1.10.510.10">
    <property type="entry name" value="Transferase(Phosphotransferase) domain 1"/>
    <property type="match status" value="1"/>
</dbReference>
<dbReference type="Gene3D" id="3.30.200.20">
    <property type="entry name" value="Phosphorylase Kinase, domain 1"/>
    <property type="match status" value="1"/>
</dbReference>
<keyword evidence="10" id="KW-1185">Reference proteome</keyword>
<dbReference type="Pfam" id="PF00069">
    <property type="entry name" value="Pkinase"/>
    <property type="match status" value="1"/>
</dbReference>
<feature type="domain" description="Protein kinase" evidence="8">
    <location>
        <begin position="8"/>
        <end position="292"/>
    </location>
</feature>
<feature type="compositionally biased region" description="Low complexity" evidence="7">
    <location>
        <begin position="390"/>
        <end position="400"/>
    </location>
</feature>
<feature type="region of interest" description="Disordered" evidence="7">
    <location>
        <begin position="161"/>
        <end position="196"/>
    </location>
</feature>
<dbReference type="SUPFAM" id="SSF56112">
    <property type="entry name" value="Protein kinase-like (PK-like)"/>
    <property type="match status" value="1"/>
</dbReference>
<dbReference type="PROSITE" id="PS00108">
    <property type="entry name" value="PROTEIN_KINASE_ST"/>
    <property type="match status" value="1"/>
</dbReference>
<evidence type="ECO:0000256" key="3">
    <source>
        <dbReference type="ARBA" id="ARBA00022679"/>
    </source>
</evidence>
<dbReference type="PANTHER" id="PTHR43289:SF6">
    <property type="entry name" value="SERINE_THREONINE-PROTEIN KINASE NEKL-3"/>
    <property type="match status" value="1"/>
</dbReference>
<name>A0A2T0N3M2_9ACTN</name>
<keyword evidence="4" id="KW-0547">Nucleotide-binding</keyword>
<feature type="region of interest" description="Disordered" evidence="7">
    <location>
        <begin position="355"/>
        <end position="410"/>
    </location>
</feature>
<evidence type="ECO:0000313" key="10">
    <source>
        <dbReference type="Proteomes" id="UP000238312"/>
    </source>
</evidence>
<dbReference type="InterPro" id="IPR008271">
    <property type="entry name" value="Ser/Thr_kinase_AS"/>
</dbReference>
<keyword evidence="5 9" id="KW-0418">Kinase</keyword>
<evidence type="ECO:0000259" key="8">
    <source>
        <dbReference type="PROSITE" id="PS50011"/>
    </source>
</evidence>
<proteinExistence type="predicted"/>
<feature type="region of interest" description="Disordered" evidence="7">
    <location>
        <begin position="295"/>
        <end position="320"/>
    </location>
</feature>
<evidence type="ECO:0000256" key="6">
    <source>
        <dbReference type="ARBA" id="ARBA00022840"/>
    </source>
</evidence>
<evidence type="ECO:0000256" key="4">
    <source>
        <dbReference type="ARBA" id="ARBA00022741"/>
    </source>
</evidence>
<accession>A0A2T0N3M2</accession>
<keyword evidence="2 9" id="KW-0723">Serine/threonine-protein kinase</keyword>
<dbReference type="SMART" id="SM00220">
    <property type="entry name" value="S_TKc"/>
    <property type="match status" value="1"/>
</dbReference>
<sequence length="563" mass="57744">MHVVAGRYHLVAPLGAGGAGTVWRAQDAVLRREVAVKQVRLPSDPARRDKALADTLREARAAAALNHPAIITVHDVIAEQGQPWIVMDLLAGRSLADLIKESGRLPAGQVATIGLRVLDALDAAHRRGILHRDVKPGNVIITDAGEAILTDFGIAAQIDPQIDPRTGPGHGPQADPRSGAWTGGGPGAASALAAAEQSGTPGYIAPERLRGEPTGPASDHWSLAATLYTAVEGQSPFRRDTPMAMVAAVLTQPPLPAVHAGPIGGLLMALLDKNPAARPPLSVIKDVLGPIAAPLPTRRPVGGSVTPARPPTDPSTGVATMPVTRSRSRLPLVLAALTAATAVTVSVVLLVNAANGTTPPPETRPIAQPSNGPSNEPSSGPPSSPPPSPTAGTTASPRAPGDGKFATAPSACGLVPEDQAAKIIPGLAKRQSGMDPAECGWNGGEDVITVKVTRSATVAAARKVFGGRKEAQASKTGSSGGSTYQAVRDLPGVGDGAFGQNWYATTFTQTHSIVWLRVSNVVVQIDAATFGESKPQAKHQNWALKLAGAAADTLRNTSPQDTG</sequence>
<keyword evidence="6" id="KW-0067">ATP-binding</keyword>
<evidence type="ECO:0000256" key="5">
    <source>
        <dbReference type="ARBA" id="ARBA00022777"/>
    </source>
</evidence>
<gene>
    <name evidence="9" type="ORF">B0I32_105205</name>
</gene>
<dbReference type="PROSITE" id="PS50011">
    <property type="entry name" value="PROTEIN_KINASE_DOM"/>
    <property type="match status" value="1"/>
</dbReference>
<dbReference type="GO" id="GO:0004674">
    <property type="term" value="F:protein serine/threonine kinase activity"/>
    <property type="evidence" value="ECO:0007669"/>
    <property type="project" value="UniProtKB-KW"/>
</dbReference>
<evidence type="ECO:0000313" key="9">
    <source>
        <dbReference type="EMBL" id="PRX66765.1"/>
    </source>
</evidence>
<dbReference type="Proteomes" id="UP000238312">
    <property type="component" value="Unassembled WGS sequence"/>
</dbReference>
<dbReference type="InterPro" id="IPR011009">
    <property type="entry name" value="Kinase-like_dom_sf"/>
</dbReference>